<comment type="caution">
    <text evidence="3">The sequence shown here is derived from an EMBL/GenBank/DDBJ whole genome shotgun (WGS) entry which is preliminary data.</text>
</comment>
<reference evidence="3" key="1">
    <citation type="submission" date="2023-02" db="EMBL/GenBank/DDBJ databases">
        <authorList>
            <person name="Palmer J.M."/>
        </authorList>
    </citation>
    <scope>NUCLEOTIDE SEQUENCE</scope>
    <source>
        <strain evidence="3">FW57</strain>
    </source>
</reference>
<dbReference type="Proteomes" id="UP001197093">
    <property type="component" value="Unassembled WGS sequence"/>
</dbReference>
<evidence type="ECO:0000313" key="3">
    <source>
        <dbReference type="EMBL" id="KAG7286788.1"/>
    </source>
</evidence>
<dbReference type="PANTHER" id="PTHR24148:SF82">
    <property type="entry name" value="HETEROKARYON INCOMPATIBILITY DOMAIN-CONTAINING PROTEIN"/>
    <property type="match status" value="1"/>
</dbReference>
<accession>A0AAD4HZG3</accession>
<gene>
    <name evidence="3" type="ORF">NEMBOFW57_009104</name>
</gene>
<feature type="compositionally biased region" description="Basic and acidic residues" evidence="1">
    <location>
        <begin position="24"/>
        <end position="38"/>
    </location>
</feature>
<sequence length="626" mass="70453">MDASSVDINKRETTNKLTTPTISQHDHHDHHDRHHDLGFKCPDTPSSVKTGRLTLPDADTLHRVLKDTVSAKSPSTVSHMASVFGHQKYHYRYRLADIHTTVIRLVELLPGRDDDPLVCHLHAVDLEAEPDYETISHCWGAPVFDAELRVQEEGSLAITALLASALRQMRLPDRPRMLWVDVICVNQQDVEERTVQVQLMNRVYHQCRGVLIWLGDGTPESDLGMQVAKQMHAGLLRKQEAGDKRLLYDMSRSERAAYGLFPDGSREIRAITSLVDRPWFSRTWVVQELALPPTATLVCGSQTVPWDHFALAVTSCSPSFKKFSTNEHPGENHVRLSICPSRDEATHGKPPPLLRLVARARNSSATDPRDKIFAFAGLAKECGEPNVLGRPDYRLNVTEVYKEFVLDNLSAYKNLDVFSLVHGRDEASLAGQGLHLASWMPDLSVQGIPYPLTRLDKVLAESHATLRTKADYLEYCATKGSETTNYTLRDGGAALVLSGYVVDTVGREVGLPFPGRSEWGDVWRKRHAQHNAWASWEKLVGARRHGLKYGDESAYDVYWKVMRGGELERHCAVARQDFVTGYELPRKPYRFLSGGKVVKSRRLFKMLYTLSCCVLDVQNAGYGEER</sequence>
<evidence type="ECO:0000256" key="1">
    <source>
        <dbReference type="SAM" id="MobiDB-lite"/>
    </source>
</evidence>
<dbReference type="AlphaFoldDB" id="A0AAD4HZG3"/>
<evidence type="ECO:0000259" key="2">
    <source>
        <dbReference type="Pfam" id="PF06985"/>
    </source>
</evidence>
<dbReference type="Pfam" id="PF06985">
    <property type="entry name" value="HET"/>
    <property type="match status" value="1"/>
</dbReference>
<protein>
    <recommendedName>
        <fullName evidence="2">Heterokaryon incompatibility domain-containing protein</fullName>
    </recommendedName>
</protein>
<name>A0AAD4HZG3_9PEZI</name>
<proteinExistence type="predicted"/>
<dbReference type="EMBL" id="JAHCVI010000004">
    <property type="protein sequence ID" value="KAG7286788.1"/>
    <property type="molecule type" value="Genomic_DNA"/>
</dbReference>
<feature type="domain" description="Heterokaryon incompatibility" evidence="2">
    <location>
        <begin position="132"/>
        <end position="288"/>
    </location>
</feature>
<dbReference type="InterPro" id="IPR010730">
    <property type="entry name" value="HET"/>
</dbReference>
<dbReference type="PANTHER" id="PTHR24148">
    <property type="entry name" value="ANKYRIN REPEAT DOMAIN-CONTAINING PROTEIN 39 HOMOLOG-RELATED"/>
    <property type="match status" value="1"/>
</dbReference>
<keyword evidence="4" id="KW-1185">Reference proteome</keyword>
<organism evidence="3 4">
    <name type="scientific">Staphylotrichum longicolle</name>
    <dbReference type="NCBI Taxonomy" id="669026"/>
    <lineage>
        <taxon>Eukaryota</taxon>
        <taxon>Fungi</taxon>
        <taxon>Dikarya</taxon>
        <taxon>Ascomycota</taxon>
        <taxon>Pezizomycotina</taxon>
        <taxon>Sordariomycetes</taxon>
        <taxon>Sordariomycetidae</taxon>
        <taxon>Sordariales</taxon>
        <taxon>Chaetomiaceae</taxon>
        <taxon>Staphylotrichum</taxon>
    </lineage>
</organism>
<feature type="region of interest" description="Disordered" evidence="1">
    <location>
        <begin position="1"/>
        <end position="38"/>
    </location>
</feature>
<dbReference type="InterPro" id="IPR052895">
    <property type="entry name" value="HetReg/Transcr_Mod"/>
</dbReference>
<evidence type="ECO:0000313" key="4">
    <source>
        <dbReference type="Proteomes" id="UP001197093"/>
    </source>
</evidence>